<evidence type="ECO:0000256" key="1">
    <source>
        <dbReference type="SAM" id="Phobius"/>
    </source>
</evidence>
<comment type="caution">
    <text evidence="2">The sequence shown here is derived from an EMBL/GenBank/DDBJ whole genome shotgun (WGS) entry which is preliminary data.</text>
</comment>
<accession>A0A8J7FL53</accession>
<keyword evidence="1" id="KW-1133">Transmembrane helix</keyword>
<dbReference type="AlphaFoldDB" id="A0A8J7FL53"/>
<protein>
    <recommendedName>
        <fullName evidence="4">Toxin CptA</fullName>
    </recommendedName>
</protein>
<reference evidence="2 3" key="1">
    <citation type="submission" date="2020-10" db="EMBL/GenBank/DDBJ databases">
        <title>The genome sequence of Chitinilyticum litopenaei 4Y14.</title>
        <authorList>
            <person name="Liu Y."/>
        </authorList>
    </citation>
    <scope>NUCLEOTIDE SEQUENCE [LARGE SCALE GENOMIC DNA]</scope>
    <source>
        <strain evidence="2 3">4Y14</strain>
    </source>
</reference>
<dbReference type="Proteomes" id="UP000604481">
    <property type="component" value="Unassembled WGS sequence"/>
</dbReference>
<gene>
    <name evidence="2" type="ORF">INR99_10710</name>
</gene>
<keyword evidence="3" id="KW-1185">Reference proteome</keyword>
<evidence type="ECO:0000313" key="3">
    <source>
        <dbReference type="Proteomes" id="UP000604481"/>
    </source>
</evidence>
<dbReference type="Pfam" id="PF07254">
    <property type="entry name" value="Cpta_toxin"/>
    <property type="match status" value="1"/>
</dbReference>
<organism evidence="2 3">
    <name type="scientific">Chitinilyticum piscinae</name>
    <dbReference type="NCBI Taxonomy" id="2866724"/>
    <lineage>
        <taxon>Bacteria</taxon>
        <taxon>Pseudomonadati</taxon>
        <taxon>Pseudomonadota</taxon>
        <taxon>Betaproteobacteria</taxon>
        <taxon>Neisseriales</taxon>
        <taxon>Chitinibacteraceae</taxon>
        <taxon>Chitinilyticum</taxon>
    </lineage>
</organism>
<feature type="transmembrane region" description="Helical" evidence="1">
    <location>
        <begin position="20"/>
        <end position="50"/>
    </location>
</feature>
<sequence>MLPPELVLRPSRQARYWWLAAHLLALASLLAVPAGWPLTLLPLIAVHGLLTAPQRLPPYRLRVTQDGVLLVTPGRGEECCAVLGSSLVQPPWLVLVLQPARGKRVRLVLWPDSASAEVLRQWRVWLLWSVAGAGGYPPVDQGK</sequence>
<dbReference type="EMBL" id="JADFUA010000005">
    <property type="protein sequence ID" value="MBE9609822.1"/>
    <property type="molecule type" value="Genomic_DNA"/>
</dbReference>
<keyword evidence="1" id="KW-0812">Transmembrane</keyword>
<evidence type="ECO:0000313" key="2">
    <source>
        <dbReference type="EMBL" id="MBE9609822.1"/>
    </source>
</evidence>
<proteinExistence type="predicted"/>
<name>A0A8J7FL53_9NEIS</name>
<dbReference type="InterPro" id="IPR009883">
    <property type="entry name" value="YgfX"/>
</dbReference>
<evidence type="ECO:0008006" key="4">
    <source>
        <dbReference type="Google" id="ProtNLM"/>
    </source>
</evidence>
<dbReference type="RefSeq" id="WP_194116343.1">
    <property type="nucleotide sequence ID" value="NZ_JADFUA010000005.1"/>
</dbReference>
<keyword evidence="1" id="KW-0472">Membrane</keyword>